<keyword evidence="5" id="KW-0012">Acyltransferase</keyword>
<feature type="non-terminal residue" evidence="7">
    <location>
        <position position="1"/>
    </location>
</feature>
<dbReference type="PANTHER" id="PTHR10993:SF7">
    <property type="entry name" value="LIPOYLTRANSFERASE 2, MITOCHONDRIAL-RELATED"/>
    <property type="match status" value="1"/>
</dbReference>
<evidence type="ECO:0000256" key="1">
    <source>
        <dbReference type="ARBA" id="ARBA00004821"/>
    </source>
</evidence>
<keyword evidence="4" id="KW-0808">Transferase</keyword>
<accession>Q15GD7</accession>
<evidence type="ECO:0000259" key="6">
    <source>
        <dbReference type="PROSITE" id="PS51733"/>
    </source>
</evidence>
<dbReference type="PANTHER" id="PTHR10993">
    <property type="entry name" value="OCTANOYLTRANSFERASE"/>
    <property type="match status" value="1"/>
</dbReference>
<name>Q15GD7_GUITH</name>
<dbReference type="EC" id="2.3.1.181" evidence="3"/>
<sequence length="301" mass="33587">LLAMVLQPSSSEALRLFTCFGLFLLSNSFQAVNIAVRDVNSDKSSTKLYSSQQDTRRICNVFDFRRLVPYQEGLQLQQNLQQDSIKALVGGHQTSDALILLEHPTVYTLGSSSVLSDILFELPDIDITNVGAKVVVEDYPEMPPFSIFRVQRGGKVTYHCPGQLVVYPILDLNYHGKDIERYLRNLEQLIINTLARFGVRGAREEGLTGVWISGKKVAAIGIGASRWITMHGIALNINALMKGFEMIVPCGIKDRDVTSLHQILGDSCPSVEEVKLCLKDEFAKIFELQLCDVEFPNKSSY</sequence>
<gene>
    <name evidence="7" type="primary">lplA</name>
</gene>
<dbReference type="GO" id="GO:0033819">
    <property type="term" value="F:lipoyl(octanoyl) transferase activity"/>
    <property type="evidence" value="ECO:0007669"/>
    <property type="project" value="UniProtKB-EC"/>
</dbReference>
<evidence type="ECO:0000256" key="2">
    <source>
        <dbReference type="ARBA" id="ARBA00007907"/>
    </source>
</evidence>
<dbReference type="GO" id="GO:0009249">
    <property type="term" value="P:protein lipoylation"/>
    <property type="evidence" value="ECO:0007669"/>
    <property type="project" value="InterPro"/>
</dbReference>
<dbReference type="GO" id="GO:0016874">
    <property type="term" value="F:ligase activity"/>
    <property type="evidence" value="ECO:0007669"/>
    <property type="project" value="UniProtKB-KW"/>
</dbReference>
<dbReference type="SUPFAM" id="SSF55681">
    <property type="entry name" value="Class II aaRS and biotin synthetases"/>
    <property type="match status" value="1"/>
</dbReference>
<comment type="similarity">
    <text evidence="2">Belongs to the LipB family.</text>
</comment>
<dbReference type="EMBL" id="DQ383767">
    <property type="protein sequence ID" value="ABD51931.1"/>
    <property type="molecule type" value="mRNA"/>
</dbReference>
<dbReference type="UniPathway" id="UPA00538">
    <property type="reaction ID" value="UER00592"/>
</dbReference>
<dbReference type="InterPro" id="IPR000544">
    <property type="entry name" value="Octanoyltransferase"/>
</dbReference>
<dbReference type="AlphaFoldDB" id="Q15GD7"/>
<dbReference type="PROSITE" id="PS01313">
    <property type="entry name" value="LIPB"/>
    <property type="match status" value="1"/>
</dbReference>
<dbReference type="Pfam" id="PF21948">
    <property type="entry name" value="LplA-B_cat"/>
    <property type="match status" value="1"/>
</dbReference>
<organism evidence="7">
    <name type="scientific">Guillardia theta</name>
    <name type="common">Cryptophyte</name>
    <name type="synonym">Cryptomonas phi</name>
    <dbReference type="NCBI Taxonomy" id="55529"/>
    <lineage>
        <taxon>Eukaryota</taxon>
        <taxon>Cryptophyceae</taxon>
        <taxon>Pyrenomonadales</taxon>
        <taxon>Geminigeraceae</taxon>
        <taxon>Guillardia</taxon>
    </lineage>
</organism>
<dbReference type="InterPro" id="IPR004143">
    <property type="entry name" value="BPL_LPL_catalytic"/>
</dbReference>
<dbReference type="InterPro" id="IPR045864">
    <property type="entry name" value="aa-tRNA-synth_II/BPL/LPL"/>
</dbReference>
<proteinExistence type="evidence at transcript level"/>
<dbReference type="InterPro" id="IPR020605">
    <property type="entry name" value="Octanoyltransferase_CS"/>
</dbReference>
<evidence type="ECO:0000256" key="4">
    <source>
        <dbReference type="ARBA" id="ARBA00022679"/>
    </source>
</evidence>
<evidence type="ECO:0000256" key="3">
    <source>
        <dbReference type="ARBA" id="ARBA00012334"/>
    </source>
</evidence>
<comment type="pathway">
    <text evidence="1">Protein modification; protein lipoylation via endogenous pathway; protein N(6)-(lipoyl)lysine from octanoyl-[acyl-carrier-protein]: step 1/2.</text>
</comment>
<protein>
    <recommendedName>
        <fullName evidence="3">lipoyl(octanoyl) transferase</fullName>
        <ecNumber evidence="3">2.3.1.181</ecNumber>
    </recommendedName>
</protein>
<dbReference type="NCBIfam" id="TIGR00214">
    <property type="entry name" value="lipB"/>
    <property type="match status" value="1"/>
</dbReference>
<dbReference type="Gene3D" id="3.30.930.10">
    <property type="entry name" value="Bira Bifunctional Protein, Domain 2"/>
    <property type="match status" value="1"/>
</dbReference>
<feature type="domain" description="BPL/LPL catalytic" evidence="6">
    <location>
        <begin position="92"/>
        <end position="290"/>
    </location>
</feature>
<dbReference type="CDD" id="cd16444">
    <property type="entry name" value="LipB"/>
    <property type="match status" value="1"/>
</dbReference>
<dbReference type="HAMAP" id="MF_00013">
    <property type="entry name" value="LipB"/>
    <property type="match status" value="1"/>
</dbReference>
<evidence type="ECO:0000313" key="7">
    <source>
        <dbReference type="EMBL" id="ABD51931.1"/>
    </source>
</evidence>
<dbReference type="PROSITE" id="PS51733">
    <property type="entry name" value="BPL_LPL_CATALYTIC"/>
    <property type="match status" value="1"/>
</dbReference>
<keyword evidence="7" id="KW-0436">Ligase</keyword>
<reference evidence="7" key="1">
    <citation type="journal article" date="2006" name="BMC Evol. Biol.">
        <title>Comparative rates of evolution in endosymbiotic nuclear genomes.</title>
        <authorList>
            <person name="Patron N.J."/>
            <person name="Rogers M.B."/>
            <person name="Keeling P.J."/>
        </authorList>
    </citation>
    <scope>NUCLEOTIDE SEQUENCE</scope>
</reference>
<evidence type="ECO:0000256" key="5">
    <source>
        <dbReference type="ARBA" id="ARBA00023315"/>
    </source>
</evidence>